<reference evidence="2" key="1">
    <citation type="submission" date="2022-08" db="EMBL/GenBank/DDBJ databases">
        <authorList>
            <person name="Li F."/>
        </authorList>
    </citation>
    <scope>NUCLEOTIDE SEQUENCE</scope>
    <source>
        <strain evidence="2">MQZ15Z-1</strain>
    </source>
</reference>
<dbReference type="Gene3D" id="1.10.357.10">
    <property type="entry name" value="Tetracycline Repressor, domain 2"/>
    <property type="match status" value="1"/>
</dbReference>
<evidence type="ECO:0000313" key="2">
    <source>
        <dbReference type="EMBL" id="MCS0494200.1"/>
    </source>
</evidence>
<accession>A0A9X2PA77</accession>
<name>A0A9X2PA77_9HYPH</name>
<organism evidence="2 3">
    <name type="scientific">Ancylobacter mangrovi</name>
    <dbReference type="NCBI Taxonomy" id="2972472"/>
    <lineage>
        <taxon>Bacteria</taxon>
        <taxon>Pseudomonadati</taxon>
        <taxon>Pseudomonadota</taxon>
        <taxon>Alphaproteobacteria</taxon>
        <taxon>Hyphomicrobiales</taxon>
        <taxon>Xanthobacteraceae</taxon>
        <taxon>Ancylobacter</taxon>
    </lineage>
</organism>
<dbReference type="Pfam" id="PF14246">
    <property type="entry name" value="TetR_C_7"/>
    <property type="match status" value="1"/>
</dbReference>
<sequence length="137" mass="14288">MDAVRVEGLSLEEGLARLGRALLDLLLTPRSVALFRIAISATGRFPRLGAVWFASGPATSQAIFARFIAARLGEMPSRDGQPADAAVLARLFHDMTVQELLHRALFEPAAGPAARDEAARTAAAAVAALVAIGVGEG</sequence>
<evidence type="ECO:0000313" key="3">
    <source>
        <dbReference type="Proteomes" id="UP001151088"/>
    </source>
</evidence>
<feature type="domain" description="Transcriptional regulator TetR C-terminal Proteobacteria type" evidence="1">
    <location>
        <begin position="13"/>
        <end position="130"/>
    </location>
</feature>
<protein>
    <submittedName>
        <fullName evidence="2">TetR/AcrR family transcriptional regulator C-terminal domain-containing protein</fullName>
    </submittedName>
</protein>
<evidence type="ECO:0000259" key="1">
    <source>
        <dbReference type="Pfam" id="PF14246"/>
    </source>
</evidence>
<gene>
    <name evidence="2" type="ORF">NVS89_03755</name>
</gene>
<dbReference type="Proteomes" id="UP001151088">
    <property type="component" value="Unassembled WGS sequence"/>
</dbReference>
<proteinExistence type="predicted"/>
<dbReference type="EMBL" id="JANTHZ010000001">
    <property type="protein sequence ID" value="MCS0494200.1"/>
    <property type="molecule type" value="Genomic_DNA"/>
</dbReference>
<dbReference type="AlphaFoldDB" id="A0A9X2PA77"/>
<dbReference type="InterPro" id="IPR039536">
    <property type="entry name" value="TetR_C_Proteobacteria"/>
</dbReference>
<keyword evidence="3" id="KW-1185">Reference proteome</keyword>
<comment type="caution">
    <text evidence="2">The sequence shown here is derived from an EMBL/GenBank/DDBJ whole genome shotgun (WGS) entry which is preliminary data.</text>
</comment>